<organism evidence="1 2">
    <name type="scientific">Deferribacter autotrophicus</name>
    <dbReference type="NCBI Taxonomy" id="500465"/>
    <lineage>
        <taxon>Bacteria</taxon>
        <taxon>Pseudomonadati</taxon>
        <taxon>Deferribacterota</taxon>
        <taxon>Deferribacteres</taxon>
        <taxon>Deferribacterales</taxon>
        <taxon>Deferribacteraceae</taxon>
        <taxon>Deferribacter</taxon>
    </lineage>
</organism>
<dbReference type="AlphaFoldDB" id="A0A5A8F665"/>
<dbReference type="Proteomes" id="UP000322876">
    <property type="component" value="Unassembled WGS sequence"/>
</dbReference>
<reference evidence="1 2" key="1">
    <citation type="submission" date="2019-06" db="EMBL/GenBank/DDBJ databases">
        <title>Genomic insights into carbon and energy metabolism of Deferribacter autotrophicus revealed new metabolic traits in the phylum Deferribacteres.</title>
        <authorList>
            <person name="Slobodkin A.I."/>
            <person name="Slobodkina G.B."/>
            <person name="Allioux M."/>
            <person name="Alain K."/>
            <person name="Jebbar M."/>
            <person name="Shadrin V."/>
            <person name="Kublanov I.V."/>
            <person name="Toshchakov S.V."/>
            <person name="Bonch-Osmolovskaya E.A."/>
        </authorList>
    </citation>
    <scope>NUCLEOTIDE SEQUENCE [LARGE SCALE GENOMIC DNA]</scope>
    <source>
        <strain evidence="1 2">SL50</strain>
    </source>
</reference>
<accession>A0A5A8F665</accession>
<keyword evidence="2" id="KW-1185">Reference proteome</keyword>
<name>A0A5A8F665_9BACT</name>
<sequence>MIENLVKMDLNNIKFVIKLYQIKYGKLPDNLLELKKKGFLLDENGNPILAASKFENNKLITKDGRKILYDNGTIFITN</sequence>
<evidence type="ECO:0000313" key="2">
    <source>
        <dbReference type="Proteomes" id="UP000322876"/>
    </source>
</evidence>
<gene>
    <name evidence="1" type="ORF">FHQ18_09965</name>
</gene>
<dbReference type="EMBL" id="VFJB01000008">
    <property type="protein sequence ID" value="KAA0257363.1"/>
    <property type="molecule type" value="Genomic_DNA"/>
</dbReference>
<protein>
    <submittedName>
        <fullName evidence="1">Uncharacterized protein</fullName>
    </submittedName>
</protein>
<proteinExistence type="predicted"/>
<comment type="caution">
    <text evidence="1">The sequence shown here is derived from an EMBL/GenBank/DDBJ whole genome shotgun (WGS) entry which is preliminary data.</text>
</comment>
<evidence type="ECO:0000313" key="1">
    <source>
        <dbReference type="EMBL" id="KAA0257363.1"/>
    </source>
</evidence>